<evidence type="ECO:0000313" key="3">
    <source>
        <dbReference type="Proteomes" id="UP000218731"/>
    </source>
</evidence>
<dbReference type="EMBL" id="AP015030">
    <property type="protein sequence ID" value="BAW26778.1"/>
    <property type="molecule type" value="Genomic_DNA"/>
</dbReference>
<reference evidence="2 3" key="1">
    <citation type="submission" date="2015-11" db="EMBL/GenBank/DDBJ databases">
        <title>Complete genome sequencing of a biphenyl-degrading bacterium, Pseudomonas putida KF715 (=NBRC110667).</title>
        <authorList>
            <person name="Suenaga H."/>
            <person name="Fujihara N."/>
            <person name="Watanabe T."/>
            <person name="Hirose J."/>
            <person name="Kimura N."/>
            <person name="Yamazoe A."/>
            <person name="Hosoyama A."/>
            <person name="Shimodaira J."/>
            <person name="Furukawa K."/>
        </authorList>
    </citation>
    <scope>NUCLEOTIDE SEQUENCE [LARGE SCALE GENOMIC DNA]</scope>
    <source>
        <strain evidence="2 3">KF715</strain>
        <plasmid evidence="3">Plasmid pkf715a dna</plasmid>
    </source>
</reference>
<evidence type="ECO:0000313" key="2">
    <source>
        <dbReference type="EMBL" id="BAW26778.1"/>
    </source>
</evidence>
<feature type="region of interest" description="Disordered" evidence="1">
    <location>
        <begin position="1"/>
        <end position="21"/>
    </location>
</feature>
<evidence type="ECO:0000256" key="1">
    <source>
        <dbReference type="SAM" id="MobiDB-lite"/>
    </source>
</evidence>
<proteinExistence type="predicted"/>
<geneLocation type="plasmid" evidence="3">
    <name>pkf715a dna</name>
</geneLocation>
<dbReference type="Proteomes" id="UP000218731">
    <property type="component" value="Plasmid pKF715A"/>
</dbReference>
<protein>
    <submittedName>
        <fullName evidence="2">Uncharacterized protein</fullName>
    </submittedName>
</protein>
<dbReference type="AlphaFoldDB" id="A0A1L7NMS5"/>
<name>A0A1L7NMS5_PSEPU</name>
<organism evidence="2 3">
    <name type="scientific">Pseudomonas putida</name>
    <name type="common">Arthrobacter siderocapsulatus</name>
    <dbReference type="NCBI Taxonomy" id="303"/>
    <lineage>
        <taxon>Bacteria</taxon>
        <taxon>Pseudomonadati</taxon>
        <taxon>Pseudomonadota</taxon>
        <taxon>Gammaproteobacteria</taxon>
        <taxon>Pseudomonadales</taxon>
        <taxon>Pseudomonadaceae</taxon>
        <taxon>Pseudomonas</taxon>
    </lineage>
</organism>
<dbReference type="RefSeq" id="WP_045632748.1">
    <property type="nucleotide sequence ID" value="NZ_AP015030.1"/>
</dbReference>
<keyword evidence="2" id="KW-0614">Plasmid</keyword>
<sequence>MTTSTDQGVIAPIRPSPAPDTPQWGAADALAAAKEGWGLFETPDSANGPWQAQAFDDPAAATAQFGVTVPKLADDNLAWRLVYHGKAGHHAAARAFLAAHNPMEWASIEKVGVALGEYQNTATTDSKPWWSGAHAESVAQHPNVERTVPQPPPMVTTISNAAAALAHPKGRVLLTSCLGIDLTDCDREVTFCTLTAGGSLSRVEVSVGSEWEIHLLAFAAHKPSIAVIEVEADEVLAMHSRLKESLASGMPPSDAVAMLSP</sequence>
<accession>A0A1L7NMS5</accession>
<gene>
    <name evidence="2" type="ORF">KF715C_pA2730</name>
</gene>